<comment type="caution">
    <text evidence="2">The sequence shown here is derived from an EMBL/GenBank/DDBJ whole genome shotgun (WGS) entry which is preliminary data.</text>
</comment>
<dbReference type="Proteomes" id="UP000178579">
    <property type="component" value="Unassembled WGS sequence"/>
</dbReference>
<dbReference type="Gene3D" id="3.90.1140.10">
    <property type="entry name" value="Cyclic phosphodiesterase"/>
    <property type="match status" value="1"/>
</dbReference>
<evidence type="ECO:0000313" key="2">
    <source>
        <dbReference type="EMBL" id="OGD11625.1"/>
    </source>
</evidence>
<dbReference type="AlphaFoldDB" id="A0A1F4ZZ36"/>
<dbReference type="SUPFAM" id="SSF55144">
    <property type="entry name" value="LigT-like"/>
    <property type="match status" value="1"/>
</dbReference>
<organism evidence="2 3">
    <name type="scientific">Candidatus Amesbacteria bacterium RIFOXYD1_FULL_47_9</name>
    <dbReference type="NCBI Taxonomy" id="1797267"/>
    <lineage>
        <taxon>Bacteria</taxon>
        <taxon>Candidatus Amesiibacteriota</taxon>
    </lineage>
</organism>
<gene>
    <name evidence="2" type="ORF">A2576_05085</name>
</gene>
<evidence type="ECO:0000256" key="1">
    <source>
        <dbReference type="SAM" id="MobiDB-lite"/>
    </source>
</evidence>
<protein>
    <submittedName>
        <fullName evidence="2">Uncharacterized protein</fullName>
    </submittedName>
</protein>
<feature type="region of interest" description="Disordered" evidence="1">
    <location>
        <begin position="1"/>
        <end position="25"/>
    </location>
</feature>
<proteinExistence type="predicted"/>
<dbReference type="EMBL" id="MEXV01000040">
    <property type="protein sequence ID" value="OGD11625.1"/>
    <property type="molecule type" value="Genomic_DNA"/>
</dbReference>
<dbReference type="InterPro" id="IPR009097">
    <property type="entry name" value="Cyclic_Pdiesterase"/>
</dbReference>
<evidence type="ECO:0000313" key="3">
    <source>
        <dbReference type="Proteomes" id="UP000178579"/>
    </source>
</evidence>
<reference evidence="2 3" key="1">
    <citation type="journal article" date="2016" name="Nat. Commun.">
        <title>Thousands of microbial genomes shed light on interconnected biogeochemical processes in an aquifer system.</title>
        <authorList>
            <person name="Anantharaman K."/>
            <person name="Brown C.T."/>
            <person name="Hug L.A."/>
            <person name="Sharon I."/>
            <person name="Castelle C.J."/>
            <person name="Probst A.J."/>
            <person name="Thomas B.C."/>
            <person name="Singh A."/>
            <person name="Wilkins M.J."/>
            <person name="Karaoz U."/>
            <person name="Brodie E.L."/>
            <person name="Williams K.H."/>
            <person name="Hubbard S.S."/>
            <person name="Banfield J.F."/>
        </authorList>
    </citation>
    <scope>NUCLEOTIDE SEQUENCE [LARGE SCALE GENOMIC DNA]</scope>
</reference>
<name>A0A1F4ZZ36_9BACT</name>
<accession>A0A1F4ZZ36</accession>
<sequence>MPGYGVLGGKKAYSSNSSRLHRRSRSPNSTFRFLLKSRCINIKLRKMFSELPPEWEGKLVEEMAFVRENGFYLFDPETLQSTPKSLSILLTADEEWRDTLGEFVKRAIPSDLKDKIYFQPPEGYHVSLQWSKEFPQEELRDLTAELEDYFRNIDKILITLYGLYPSDNNFQLVGGASEIIRNFRAELTTIYEKHGAKPKLARDNGMTWISAARILQPFSKSEIEQAIQETGKEIFTDVSFSTAVLTLNDAMFSSQNSEILARVKLK</sequence>